<dbReference type="InterPro" id="IPR016181">
    <property type="entry name" value="Acyl_CoA_acyltransferase"/>
</dbReference>
<keyword evidence="1 4" id="KW-0808">Transferase</keyword>
<dbReference type="Proteomes" id="UP000466535">
    <property type="component" value="Unassembled WGS sequence"/>
</dbReference>
<evidence type="ECO:0000313" key="5">
    <source>
        <dbReference type="Proteomes" id="UP000466535"/>
    </source>
</evidence>
<dbReference type="InterPro" id="IPR050832">
    <property type="entry name" value="Bact_Acetyltransf"/>
</dbReference>
<keyword evidence="5" id="KW-1185">Reference proteome</keyword>
<evidence type="ECO:0000256" key="2">
    <source>
        <dbReference type="ARBA" id="ARBA00023315"/>
    </source>
</evidence>
<sequence length="153" mass="17297">MVDIRDADTDDADAVVEMWLALAEGQRQYGSHIPAEPNRTQIRESVLRHITAEHLLIAQGDRCRGFVMFTVEQGSFEQDVDRGIIENLYVRPECRGEGTGSELLAAAERRLEDRGVDTVALNVMADNDAARKFYRRHGYAPHRLEVEKSVEQS</sequence>
<proteinExistence type="predicted"/>
<dbReference type="PROSITE" id="PS51186">
    <property type="entry name" value="GNAT"/>
    <property type="match status" value="1"/>
</dbReference>
<comment type="caution">
    <text evidence="4">The sequence shown here is derived from an EMBL/GenBank/DDBJ whole genome shotgun (WGS) entry which is preliminary data.</text>
</comment>
<gene>
    <name evidence="4" type="ORF">GRX03_09635</name>
</gene>
<dbReference type="CDD" id="cd04301">
    <property type="entry name" value="NAT_SF"/>
    <property type="match status" value="1"/>
</dbReference>
<dbReference type="PANTHER" id="PTHR43877">
    <property type="entry name" value="AMINOALKYLPHOSPHONATE N-ACETYLTRANSFERASE-RELATED-RELATED"/>
    <property type="match status" value="1"/>
</dbReference>
<evidence type="ECO:0000259" key="3">
    <source>
        <dbReference type="PROSITE" id="PS51186"/>
    </source>
</evidence>
<dbReference type="EMBL" id="WUUT01000003">
    <property type="protein sequence ID" value="MXR51865.1"/>
    <property type="molecule type" value="Genomic_DNA"/>
</dbReference>
<protein>
    <submittedName>
        <fullName evidence="4">GNAT family N-acetyltransferase</fullName>
    </submittedName>
</protein>
<keyword evidence="2" id="KW-0012">Acyltransferase</keyword>
<organism evidence="4 5">
    <name type="scientific">Halovenus carboxidivorans</name>
    <dbReference type="NCBI Taxonomy" id="2692199"/>
    <lineage>
        <taxon>Archaea</taxon>
        <taxon>Methanobacteriati</taxon>
        <taxon>Methanobacteriota</taxon>
        <taxon>Stenosarchaea group</taxon>
        <taxon>Halobacteria</taxon>
        <taxon>Halobacteriales</taxon>
        <taxon>Haloarculaceae</taxon>
        <taxon>Halovenus</taxon>
    </lineage>
</organism>
<feature type="domain" description="N-acetyltransferase" evidence="3">
    <location>
        <begin position="2"/>
        <end position="153"/>
    </location>
</feature>
<dbReference type="RefSeq" id="WP_159763990.1">
    <property type="nucleotide sequence ID" value="NZ_WUUT01000003.1"/>
</dbReference>
<dbReference type="OrthoDB" id="38613at2157"/>
<dbReference type="Gene3D" id="3.40.630.30">
    <property type="match status" value="1"/>
</dbReference>
<evidence type="ECO:0000256" key="1">
    <source>
        <dbReference type="ARBA" id="ARBA00022679"/>
    </source>
</evidence>
<evidence type="ECO:0000313" key="4">
    <source>
        <dbReference type="EMBL" id="MXR51865.1"/>
    </source>
</evidence>
<dbReference type="InterPro" id="IPR000182">
    <property type="entry name" value="GNAT_dom"/>
</dbReference>
<accession>A0A6B0T1M1</accession>
<name>A0A6B0T1M1_9EURY</name>
<dbReference type="SUPFAM" id="SSF55729">
    <property type="entry name" value="Acyl-CoA N-acyltransferases (Nat)"/>
    <property type="match status" value="1"/>
</dbReference>
<dbReference type="AlphaFoldDB" id="A0A6B0T1M1"/>
<dbReference type="GO" id="GO:0016747">
    <property type="term" value="F:acyltransferase activity, transferring groups other than amino-acyl groups"/>
    <property type="evidence" value="ECO:0007669"/>
    <property type="project" value="InterPro"/>
</dbReference>
<dbReference type="Pfam" id="PF00583">
    <property type="entry name" value="Acetyltransf_1"/>
    <property type="match status" value="1"/>
</dbReference>
<reference evidence="4 5" key="1">
    <citation type="submission" date="2019-12" db="EMBL/GenBank/DDBJ databases">
        <title>Isolation and characterization of three novel carbon monoxide-oxidizing members of Halobacteria from salione crusts and soils.</title>
        <authorList>
            <person name="Myers M.R."/>
            <person name="King G.M."/>
        </authorList>
    </citation>
    <scope>NUCLEOTIDE SEQUENCE [LARGE SCALE GENOMIC DNA]</scope>
    <source>
        <strain evidence="4 5">WSH3</strain>
    </source>
</reference>